<feature type="transmembrane region" description="Helical" evidence="1">
    <location>
        <begin position="32"/>
        <end position="51"/>
    </location>
</feature>
<accession>A0ABU5ZN06</accession>
<evidence type="ECO:0000313" key="3">
    <source>
        <dbReference type="Proteomes" id="UP001310386"/>
    </source>
</evidence>
<proteinExistence type="predicted"/>
<evidence type="ECO:0000313" key="2">
    <source>
        <dbReference type="EMBL" id="MEB3103844.1"/>
    </source>
</evidence>
<name>A0ABU5ZN06_9BACL</name>
<keyword evidence="1" id="KW-1133">Transmembrane helix</keyword>
<keyword evidence="3" id="KW-1185">Reference proteome</keyword>
<evidence type="ECO:0000256" key="1">
    <source>
        <dbReference type="SAM" id="Phobius"/>
    </source>
</evidence>
<organism evidence="2 3">
    <name type="scientific">Ferviditalea candida</name>
    <dbReference type="NCBI Taxonomy" id="3108399"/>
    <lineage>
        <taxon>Bacteria</taxon>
        <taxon>Bacillati</taxon>
        <taxon>Bacillota</taxon>
        <taxon>Bacilli</taxon>
        <taxon>Bacillales</taxon>
        <taxon>Paenibacillaceae</taxon>
        <taxon>Ferviditalea</taxon>
    </lineage>
</organism>
<reference evidence="2" key="1">
    <citation type="submission" date="2023-12" db="EMBL/GenBank/DDBJ databases">
        <title>Fervidustalea candida gen. nov., sp. nov., a novel member of the family Paenibacillaceae isolated from a geothermal area.</title>
        <authorList>
            <person name="Li W.-J."/>
            <person name="Jiao J.-Y."/>
            <person name="Chen Y."/>
        </authorList>
    </citation>
    <scope>NUCLEOTIDE SEQUENCE</scope>
    <source>
        <strain evidence="2">SYSU GA230002</strain>
    </source>
</reference>
<comment type="caution">
    <text evidence="2">The sequence shown here is derived from an EMBL/GenBank/DDBJ whole genome shotgun (WGS) entry which is preliminary data.</text>
</comment>
<dbReference type="RefSeq" id="WP_371755972.1">
    <property type="nucleotide sequence ID" value="NZ_JAYJLD010000054.1"/>
</dbReference>
<dbReference type="Gene3D" id="2.60.120.430">
    <property type="entry name" value="Galactose-binding lectin"/>
    <property type="match status" value="1"/>
</dbReference>
<dbReference type="EMBL" id="JAYJLD010000054">
    <property type="protein sequence ID" value="MEB3103844.1"/>
    <property type="molecule type" value="Genomic_DNA"/>
</dbReference>
<sequence length="129" mass="14007">MSIYKVINKENQKISQFTLTTLAGFTFGLRPIRMVSTILFLSFFLFSLAIIQGNAPAEASSIVVDASKDPTTSGYTNTGIFLTSNQSVLIQAMGRAYYAGTTSYSTDPDGNRYTSSGTTVAPKYCEFAH</sequence>
<gene>
    <name evidence="2" type="ORF">VF724_19700</name>
</gene>
<keyword evidence="1" id="KW-0812">Transmembrane</keyword>
<dbReference type="Proteomes" id="UP001310386">
    <property type="component" value="Unassembled WGS sequence"/>
</dbReference>
<protein>
    <submittedName>
        <fullName evidence="2">Uncharacterized protein</fullName>
    </submittedName>
</protein>
<keyword evidence="1" id="KW-0472">Membrane</keyword>